<dbReference type="GeneTree" id="ENSGT00390000000787"/>
<reference evidence="4 5" key="1">
    <citation type="journal article" date="2020" name="Nat. Commun.">
        <title>Donkey genomes provide new insights into domestication and selection for coat color.</title>
        <authorList>
            <person name="Wang"/>
            <person name="C."/>
            <person name="Li"/>
            <person name="H."/>
            <person name="Guo"/>
            <person name="Y."/>
            <person name="Huang"/>
            <person name="J."/>
            <person name="Sun"/>
            <person name="Y."/>
            <person name="Min"/>
            <person name="J."/>
            <person name="Wang"/>
            <person name="J."/>
            <person name="Fang"/>
            <person name="X."/>
            <person name="Zhao"/>
            <person name="Z."/>
            <person name="Wang"/>
            <person name="S."/>
            <person name="Zhang"/>
            <person name="Y."/>
            <person name="Liu"/>
            <person name="Q."/>
            <person name="Jiang"/>
            <person name="Q."/>
            <person name="Wang"/>
            <person name="X."/>
            <person name="Guo"/>
            <person name="Y."/>
            <person name="Yang"/>
            <person name="C."/>
            <person name="Wang"/>
            <person name="Y."/>
            <person name="Tian"/>
            <person name="F."/>
            <person name="Zhuang"/>
            <person name="G."/>
            <person name="Fan"/>
            <person name="Y."/>
            <person name="Gao"/>
            <person name="Q."/>
            <person name="Li"/>
            <person name="Y."/>
            <person name="Ju"/>
            <person name="Z."/>
            <person name="Li"/>
            <person name="J."/>
            <person name="Li"/>
            <person name="R."/>
            <person name="Hou"/>
            <person name="M."/>
            <person name="Yang"/>
            <person name="G."/>
            <person name="Liu"/>
            <person name="G."/>
            <person name="Liu"/>
            <person name="W."/>
            <person name="Guo"/>
            <person name="J."/>
            <person name="Pan"/>
            <person name="S."/>
            <person name="Fan"/>
            <person name="G."/>
            <person name="Zhang"/>
            <person name="W."/>
            <person name="Zhang"/>
            <person name="R."/>
            <person name="Yu"/>
            <person name="J."/>
            <person name="Zhang"/>
            <person name="X."/>
            <person name="Yin"/>
            <person name="Q."/>
            <person name="Ji"/>
            <person name="C."/>
            <person name="Jin"/>
            <person name="Y."/>
            <person name="Yue"/>
            <person name="G."/>
            <person name="Liu"/>
            <person name="M."/>
            <person name="Xu"/>
            <person name="J."/>
            <person name="Liu"/>
            <person name="S."/>
            <person name="Jordana"/>
            <person name="J."/>
            <person name="Noce"/>
            <person name="A."/>
            <person name="Amills"/>
            <person name="M."/>
            <person name="Wu"/>
            <person name="D.D."/>
            <person name="Li"/>
            <person name="S."/>
            <person name="Zhou"/>
            <person name="X. and Zhong"/>
            <person name="J."/>
        </authorList>
    </citation>
    <scope>NUCLEOTIDE SEQUENCE [LARGE SCALE GENOMIC DNA]</scope>
</reference>
<dbReference type="PANTHER" id="PTHR35680">
    <property type="entry name" value="NFAT ACTIVATION MOLECULE 1"/>
    <property type="match status" value="1"/>
</dbReference>
<evidence type="ECO:0000313" key="5">
    <source>
        <dbReference type="Proteomes" id="UP000694387"/>
    </source>
</evidence>
<feature type="transmembrane region" description="Helical" evidence="2">
    <location>
        <begin position="164"/>
        <end position="187"/>
    </location>
</feature>
<keyword evidence="2" id="KW-0472">Membrane</keyword>
<dbReference type="GO" id="GO:0045121">
    <property type="term" value="C:membrane raft"/>
    <property type="evidence" value="ECO:0007669"/>
    <property type="project" value="TreeGrafter"/>
</dbReference>
<feature type="domain" description="NFAM1 Ig-like" evidence="3">
    <location>
        <begin position="67"/>
        <end position="151"/>
    </location>
</feature>
<feature type="region of interest" description="Disordered" evidence="1">
    <location>
        <begin position="196"/>
        <end position="216"/>
    </location>
</feature>
<feature type="compositionally biased region" description="Basic and acidic residues" evidence="1">
    <location>
        <begin position="1"/>
        <end position="16"/>
    </location>
</feature>
<keyword evidence="2" id="KW-0812">Transmembrane</keyword>
<protein>
    <recommendedName>
        <fullName evidence="3">NFAM1 Ig-like domain-containing protein</fullName>
    </recommendedName>
</protein>
<dbReference type="PANTHER" id="PTHR35680:SF1">
    <property type="entry name" value="NFAT ACTIVATION MOLECULE 1"/>
    <property type="match status" value="1"/>
</dbReference>
<keyword evidence="5" id="KW-1185">Reference proteome</keyword>
<proteinExistence type="predicted"/>
<sequence length="272" mass="28962">GSRPAAREELGGDEKGNCGCQHAVPSCKPKRKEGHRARGPDGEPAGAAAGPRAPGSAPAALDAAARRITHPYAPELQDVRVHYYRVDLQGHRSSEKWTGCQLNPGKENQTSTQECRVTLKLPNSSATGTYYCSISWAGSRVKGNGTFILVRDMGYREPPQDPQKLLLCSFTGLLTVLSIVGTALLLWKKKQMQAPRKHPAQKCPAPSTASGQEQPPAESIYTVSLSASLGPDSGSGCLTWSLTSCVTFLSLSSSSVNWGQEFLPGGVSMKVN</sequence>
<name>A0A9L0K8Q8_EQUAS</name>
<dbReference type="GO" id="GO:0004888">
    <property type="term" value="F:transmembrane signaling receptor activity"/>
    <property type="evidence" value="ECO:0007669"/>
    <property type="project" value="InterPro"/>
</dbReference>
<dbReference type="InterPro" id="IPR033549">
    <property type="entry name" value="NFAM1"/>
</dbReference>
<feature type="region of interest" description="Disordered" evidence="1">
    <location>
        <begin position="1"/>
        <end position="60"/>
    </location>
</feature>
<dbReference type="Pfam" id="PF25830">
    <property type="entry name" value="Ig_NFAM1"/>
    <property type="match status" value="1"/>
</dbReference>
<reference evidence="4" key="2">
    <citation type="submission" date="2025-08" db="UniProtKB">
        <authorList>
            <consortium name="Ensembl"/>
        </authorList>
    </citation>
    <scope>IDENTIFICATION</scope>
</reference>
<accession>A0A9L0K8Q8</accession>
<dbReference type="InterPro" id="IPR013783">
    <property type="entry name" value="Ig-like_fold"/>
</dbReference>
<reference evidence="4" key="3">
    <citation type="submission" date="2025-09" db="UniProtKB">
        <authorList>
            <consortium name="Ensembl"/>
        </authorList>
    </citation>
    <scope>IDENTIFICATION</scope>
</reference>
<dbReference type="Ensembl" id="ENSEAST00005045571.1">
    <property type="protein sequence ID" value="ENSEASP00005061734.1"/>
    <property type="gene ID" value="ENSEASG00005026311.1"/>
</dbReference>
<dbReference type="GO" id="GO:0045577">
    <property type="term" value="P:regulation of B cell differentiation"/>
    <property type="evidence" value="ECO:0007669"/>
    <property type="project" value="InterPro"/>
</dbReference>
<dbReference type="GO" id="GO:0001819">
    <property type="term" value="P:positive regulation of cytokine production"/>
    <property type="evidence" value="ECO:0007669"/>
    <property type="project" value="InterPro"/>
</dbReference>
<gene>
    <name evidence="4" type="primary">NFAM1</name>
</gene>
<evidence type="ECO:0000259" key="3">
    <source>
        <dbReference type="Pfam" id="PF25830"/>
    </source>
</evidence>
<dbReference type="GO" id="GO:0050853">
    <property type="term" value="P:B cell receptor signaling pathway"/>
    <property type="evidence" value="ECO:0007669"/>
    <property type="project" value="TreeGrafter"/>
</dbReference>
<dbReference type="AlphaFoldDB" id="A0A9L0K8Q8"/>
<dbReference type="InterPro" id="IPR057883">
    <property type="entry name" value="Ig_NFAM1"/>
</dbReference>
<dbReference type="Gene3D" id="2.60.40.10">
    <property type="entry name" value="Immunoglobulins"/>
    <property type="match status" value="1"/>
</dbReference>
<organism evidence="4 5">
    <name type="scientific">Equus asinus</name>
    <name type="common">Donkey</name>
    <name type="synonym">Equus africanus asinus</name>
    <dbReference type="NCBI Taxonomy" id="9793"/>
    <lineage>
        <taxon>Eukaryota</taxon>
        <taxon>Metazoa</taxon>
        <taxon>Chordata</taxon>
        <taxon>Craniata</taxon>
        <taxon>Vertebrata</taxon>
        <taxon>Euteleostomi</taxon>
        <taxon>Mammalia</taxon>
        <taxon>Eutheria</taxon>
        <taxon>Laurasiatheria</taxon>
        <taxon>Perissodactyla</taxon>
        <taxon>Equidae</taxon>
        <taxon>Equus</taxon>
    </lineage>
</organism>
<dbReference type="GO" id="GO:0050861">
    <property type="term" value="P:positive regulation of B cell receptor signaling pathway"/>
    <property type="evidence" value="ECO:0007669"/>
    <property type="project" value="InterPro"/>
</dbReference>
<feature type="compositionally biased region" description="Low complexity" evidence="1">
    <location>
        <begin position="42"/>
        <end position="60"/>
    </location>
</feature>
<evidence type="ECO:0000256" key="1">
    <source>
        <dbReference type="SAM" id="MobiDB-lite"/>
    </source>
</evidence>
<evidence type="ECO:0000313" key="4">
    <source>
        <dbReference type="Ensembl" id="ENSEASP00005061734.1"/>
    </source>
</evidence>
<keyword evidence="2" id="KW-1133">Transmembrane helix</keyword>
<evidence type="ECO:0000256" key="2">
    <source>
        <dbReference type="SAM" id="Phobius"/>
    </source>
</evidence>
<dbReference type="Proteomes" id="UP000694387">
    <property type="component" value="Chromosome 2"/>
</dbReference>